<name>A0A0F9SC59_9ZZZZ</name>
<proteinExistence type="predicted"/>
<feature type="transmembrane region" description="Helical" evidence="1">
    <location>
        <begin position="1341"/>
        <end position="1361"/>
    </location>
</feature>
<dbReference type="EMBL" id="LAZR01002679">
    <property type="protein sequence ID" value="KKN26968.1"/>
    <property type="molecule type" value="Genomic_DNA"/>
</dbReference>
<organism evidence="2">
    <name type="scientific">marine sediment metagenome</name>
    <dbReference type="NCBI Taxonomy" id="412755"/>
    <lineage>
        <taxon>unclassified sequences</taxon>
        <taxon>metagenomes</taxon>
        <taxon>ecological metagenomes</taxon>
    </lineage>
</organism>
<protein>
    <submittedName>
        <fullName evidence="2">Uncharacterized protein</fullName>
    </submittedName>
</protein>
<keyword evidence="1" id="KW-1133">Transmembrane helix</keyword>
<evidence type="ECO:0000313" key="2">
    <source>
        <dbReference type="EMBL" id="KKN26968.1"/>
    </source>
</evidence>
<sequence length="1439" mass="161901">MSLLFFGDIRNGILLFESENQRYINTAAQISETRQWIKNPTLDSPIEPIWFWENGTEGDNSDVNATSGSDQANFEVLGETRTFTVVSGIINSSSSLGWKQFNKTGFLLPDTAEITGSGGYVYHFWNDDPNQFPSVQWKNNISLPIDMSDYTITSASLKVIVNATVSSDVDTPNDSGDWENFAIGDSVTFYSQISDLAYDTPIYTVASNKTKYLGQNSPSILTLADSKLESVSEADLITALNSAFDKDTSHSNFTLTLGIDIYSEDNLGAADPDTYNELIIKSCNLTFTVEKKIDLSTTTSWNQICNKISGASIQIIDANFNFKYKIDKIWPNLAPLSELRFFINNKSYDVGTIKLSSANTSFQEAIAGGFDVTDLISANVNISVSIELFLKDAFDLGEVYTISIDDVYLNISYINIFPDYGSEIQLFVDNENKTANPVVEIAYFDVMNITVTYKENTTGNHISNSTVMIEGKVSGNLTEDQTFNQYYILVNASDLGLGANILTINAQKDNYESKSVQIFVDVVEQATKIQLIIDNVERNINQTMDFRFNEMLNVTVLFKNNFTNNHINGATVNLLGLGKFNETGNQYNLTLDTNKLKQGINILTIFAQLDNYQSQSIQFFINIIEVETRLLVFVEGNQTFESDVVNSQNGEFLNITIHYQNNQSKEHINGSSVDLLGFGSFSELNNQYNFSLNTSTLVQGINVLTIFAQFTNYQSQTFQFFIEIEERATNLQLLIEDIQIYPSDTVKAHFNELLNITVFYKDNNTNMHINGTNVELLGIGFLNETSYQYNISLDTNTLAEGINILTIFAQLDNYQFQTIQFFINIVDIETKLLLYIDGNQTFDSDVFNSQNSEYLNITVHYQNNQTDEHINGASVALLGFGSFSEFNNQFNFSINTNNLVQGINVLTIFAQLTNYQSQTFQFFINIEERATILQLFIDNLQIFPSDTVNTPFDELLNITVLYKDKNTNMHINGTNVELLGIGFLNEASTQYNISLDTNNLEKGINILTIFAQQSGFQHKTIQFFINVDDREAELVLFIEGVQLNDSDTIQIEIDENMNITALLNDKITGLPLIGANVELLGIGTLNETLIQYNITINSNDLELGINIINIFAQVNKYQPSSIQVFIEVVKKTTNLFIYLDGIDKTNDPTVILPITSTLNLTIKYLHNQSGLEISGAIIELIGEGLTEFLIWDTNFLQYSVILNTSTLGIGVKSFTTVAQAPEFQVNFADINLIINRINTDINVFSGEPYIDISSESDYRIQIVLNNTDFGGIIKNATVTYRWERGSGELTDFDYDGIYEAVLQNVPAGSFVITITAYIGEDYEFQTFEIFLNAGAQPGFDLTLIIALLSFGIVGIGTYFVLYQKYLKYPPKVRKIRKLRKRIKKNKKLKPITIQTRDDILKSNLEMNKQLIDKDKLTQSTLTKEGKHNYKKKKGGDLFE</sequence>
<keyword evidence="1" id="KW-0812">Transmembrane</keyword>
<reference evidence="2" key="1">
    <citation type="journal article" date="2015" name="Nature">
        <title>Complex archaea that bridge the gap between prokaryotes and eukaryotes.</title>
        <authorList>
            <person name="Spang A."/>
            <person name="Saw J.H."/>
            <person name="Jorgensen S.L."/>
            <person name="Zaremba-Niedzwiedzka K."/>
            <person name="Martijn J."/>
            <person name="Lind A.E."/>
            <person name="van Eijk R."/>
            <person name="Schleper C."/>
            <person name="Guy L."/>
            <person name="Ettema T.J."/>
        </authorList>
    </citation>
    <scope>NUCLEOTIDE SEQUENCE</scope>
</reference>
<accession>A0A0F9SC59</accession>
<comment type="caution">
    <text evidence="2">The sequence shown here is derived from an EMBL/GenBank/DDBJ whole genome shotgun (WGS) entry which is preliminary data.</text>
</comment>
<keyword evidence="1" id="KW-0472">Membrane</keyword>
<gene>
    <name evidence="2" type="ORF">LCGC14_0869340</name>
</gene>
<evidence type="ECO:0000256" key="1">
    <source>
        <dbReference type="SAM" id="Phobius"/>
    </source>
</evidence>